<dbReference type="SMART" id="SM00829">
    <property type="entry name" value="PKS_ER"/>
    <property type="match status" value="1"/>
</dbReference>
<evidence type="ECO:0000313" key="4">
    <source>
        <dbReference type="EMBL" id="KPL90365.1"/>
    </source>
</evidence>
<dbReference type="Proteomes" id="UP000050277">
    <property type="component" value="Unassembled WGS sequence"/>
</dbReference>
<dbReference type="Pfam" id="PF08240">
    <property type="entry name" value="ADH_N"/>
    <property type="match status" value="1"/>
</dbReference>
<evidence type="ECO:0000256" key="2">
    <source>
        <dbReference type="ARBA" id="ARBA00023002"/>
    </source>
</evidence>
<dbReference type="RefSeq" id="WP_054533730.1">
    <property type="nucleotide sequence ID" value="NZ_LGKP01000012.1"/>
</dbReference>
<evidence type="ECO:0000259" key="3">
    <source>
        <dbReference type="SMART" id="SM00829"/>
    </source>
</evidence>
<proteinExistence type="predicted"/>
<dbReference type="InterPro" id="IPR013154">
    <property type="entry name" value="ADH-like_N"/>
</dbReference>
<keyword evidence="1" id="KW-0521">NADP</keyword>
<dbReference type="AlphaFoldDB" id="A0A0P6YKQ2"/>
<keyword evidence="2" id="KW-0560">Oxidoreductase</keyword>
<dbReference type="Gene3D" id="3.40.50.720">
    <property type="entry name" value="NAD(P)-binding Rossmann-like Domain"/>
    <property type="match status" value="1"/>
</dbReference>
<dbReference type="InterPro" id="IPR011032">
    <property type="entry name" value="GroES-like_sf"/>
</dbReference>
<dbReference type="Gene3D" id="3.90.180.10">
    <property type="entry name" value="Medium-chain alcohol dehydrogenases, catalytic domain"/>
    <property type="match status" value="1"/>
</dbReference>
<dbReference type="CDD" id="cd08291">
    <property type="entry name" value="ETR_like_1"/>
    <property type="match status" value="1"/>
</dbReference>
<dbReference type="InterPro" id="IPR036291">
    <property type="entry name" value="NAD(P)-bd_dom_sf"/>
</dbReference>
<dbReference type="InterPro" id="IPR013149">
    <property type="entry name" value="ADH-like_C"/>
</dbReference>
<organism evidence="4 5">
    <name type="scientific">Herpetosiphon geysericola</name>
    <dbReference type="NCBI Taxonomy" id="70996"/>
    <lineage>
        <taxon>Bacteria</taxon>
        <taxon>Bacillati</taxon>
        <taxon>Chloroflexota</taxon>
        <taxon>Chloroflexia</taxon>
        <taxon>Herpetosiphonales</taxon>
        <taxon>Herpetosiphonaceae</taxon>
        <taxon>Herpetosiphon</taxon>
    </lineage>
</organism>
<comment type="caution">
    <text evidence="4">The sequence shown here is derived from an EMBL/GenBank/DDBJ whole genome shotgun (WGS) entry which is preliminary data.</text>
</comment>
<dbReference type="OrthoDB" id="9787435at2"/>
<protein>
    <recommendedName>
        <fullName evidence="3">Enoyl reductase (ER) domain-containing protein</fullName>
    </recommendedName>
</protein>
<feature type="domain" description="Enoyl reductase (ER)" evidence="3">
    <location>
        <begin position="24"/>
        <end position="340"/>
    </location>
</feature>
<evidence type="ECO:0000313" key="5">
    <source>
        <dbReference type="Proteomes" id="UP000050277"/>
    </source>
</evidence>
<evidence type="ECO:0000256" key="1">
    <source>
        <dbReference type="ARBA" id="ARBA00022857"/>
    </source>
</evidence>
<dbReference type="PANTHER" id="PTHR48106">
    <property type="entry name" value="QUINONE OXIDOREDUCTASE PIG3-RELATED"/>
    <property type="match status" value="1"/>
</dbReference>
<dbReference type="GO" id="GO:0070402">
    <property type="term" value="F:NADPH binding"/>
    <property type="evidence" value="ECO:0007669"/>
    <property type="project" value="TreeGrafter"/>
</dbReference>
<gene>
    <name evidence="4" type="ORF">SE18_07075</name>
</gene>
<dbReference type="PANTHER" id="PTHR48106:SF18">
    <property type="entry name" value="QUINONE OXIDOREDUCTASE PIG3"/>
    <property type="match status" value="1"/>
</dbReference>
<sequence>MSEQPTFDPTIIRTKALIISDYSGDLAKLTLVERNLRPLKAHEVLVKVAATPINPSDMMFINGSYGITKPLPAVPGFEGSGTIVSTGDQLYSKVLLGKRVSFATQAPEDDGAWADYVIVAARQCLPLAESLSFEQAASAIVNPVSAWALIDIARQRQAKAVVQTAAASQLGRMLVRLAQREKLTLINIVRREAQVELLQALGAEYVLNSSSPDFAEMLSKLCHEQQANLAFDAVGGELVGQVVSAMPKGSTIMVYGALADSACQIDPRSLIFENKHVTGFWLTDWIGQINPLNFARITKNVQKLLLDELTSTVQGRFKLHEAQNALELYQANMTGGKVLFTP</sequence>
<dbReference type="GO" id="GO:0016651">
    <property type="term" value="F:oxidoreductase activity, acting on NAD(P)H"/>
    <property type="evidence" value="ECO:0007669"/>
    <property type="project" value="TreeGrafter"/>
</dbReference>
<keyword evidence="5" id="KW-1185">Reference proteome</keyword>
<dbReference type="Pfam" id="PF00107">
    <property type="entry name" value="ADH_zinc_N"/>
    <property type="match status" value="1"/>
</dbReference>
<name>A0A0P6YKQ2_9CHLR</name>
<reference evidence="4 5" key="1">
    <citation type="submission" date="2015-07" db="EMBL/GenBank/DDBJ databases">
        <title>Whole genome sequence of Herpetosiphon geysericola DSM 7119.</title>
        <authorList>
            <person name="Hemp J."/>
            <person name="Ward L.M."/>
            <person name="Pace L.A."/>
            <person name="Fischer W.W."/>
        </authorList>
    </citation>
    <scope>NUCLEOTIDE SEQUENCE [LARGE SCALE GENOMIC DNA]</scope>
    <source>
        <strain evidence="4 5">DSM 7119</strain>
    </source>
</reference>
<dbReference type="SUPFAM" id="SSF50129">
    <property type="entry name" value="GroES-like"/>
    <property type="match status" value="1"/>
</dbReference>
<accession>A0A0P6YKQ2</accession>
<dbReference type="EMBL" id="LGKP01000012">
    <property type="protein sequence ID" value="KPL90365.1"/>
    <property type="molecule type" value="Genomic_DNA"/>
</dbReference>
<dbReference type="InterPro" id="IPR020843">
    <property type="entry name" value="ER"/>
</dbReference>
<dbReference type="SUPFAM" id="SSF51735">
    <property type="entry name" value="NAD(P)-binding Rossmann-fold domains"/>
    <property type="match status" value="1"/>
</dbReference>
<dbReference type="STRING" id="70996.SE18_07075"/>